<dbReference type="eggNOG" id="ENOG502QPPJ">
    <property type="taxonomic scope" value="Eukaryota"/>
</dbReference>
<protein>
    <submittedName>
        <fullName evidence="2">Uncharacterized protein</fullName>
    </submittedName>
</protein>
<dbReference type="GO" id="GO:0007142">
    <property type="term" value="P:male meiosis II"/>
    <property type="evidence" value="ECO:0007669"/>
    <property type="project" value="InterPro"/>
</dbReference>
<feature type="region of interest" description="Disordered" evidence="1">
    <location>
        <begin position="131"/>
        <end position="288"/>
    </location>
</feature>
<dbReference type="OMA" id="CKGIPNT"/>
<proteinExistence type="predicted"/>
<dbReference type="PANTHER" id="PTHR33318:SF23">
    <property type="entry name" value="EISOSOME PROTEIN"/>
    <property type="match status" value="1"/>
</dbReference>
<dbReference type="Proteomes" id="UP000029120">
    <property type="component" value="Chromosome 1"/>
</dbReference>
<dbReference type="OrthoDB" id="1925835at2759"/>
<feature type="compositionally biased region" description="Polar residues" evidence="1">
    <location>
        <begin position="251"/>
        <end position="279"/>
    </location>
</feature>
<dbReference type="Gramene" id="KFK42748">
    <property type="protein sequence ID" value="KFK42748"/>
    <property type="gene ID" value="AALP_AA1G034400"/>
</dbReference>
<dbReference type="InterPro" id="IPR039300">
    <property type="entry name" value="JASON"/>
</dbReference>
<accession>A0A087HKU6</accession>
<evidence type="ECO:0000313" key="3">
    <source>
        <dbReference type="Proteomes" id="UP000029120"/>
    </source>
</evidence>
<name>A0A087HKU6_ARAAL</name>
<sequence>MGCFLGCFGGRKNRRRQKRRESDQNSTIKLDVESAKPDYVNDRVDTVEEIQKASEICDEKCSPSPTRKRVTFDSIVKTHEHIVLQESVEFLKEEEVKSEERLSKNGQSCPENSEVVSNSLGAYPLNHRYKNCRESDDEDEIDCGESDVDEDEEYSSDDEFSEDKLTKDVYSEEVDAKLRKSNENVKDGNHYAQGVLNPVENLTQWKSAKSKGRTMQKQSQKENSNLVSDQDDKSDSSFSGTEPKSKKQRNQELTVEASLSTWLSNSETGSECNSVSMETPTPEKNKSTCYSKRGIISHDDRPILCALTLDEIKQFSATSTPRKSPCKSPDETPIIGTVGGYWGNHIKAIDCGSASSFKGIPNTTSKYREDNKVNWHSTPFEARLEKALNNKDK</sequence>
<evidence type="ECO:0000256" key="1">
    <source>
        <dbReference type="SAM" id="MobiDB-lite"/>
    </source>
</evidence>
<reference evidence="3" key="1">
    <citation type="journal article" date="2015" name="Nat. Plants">
        <title>Genome expansion of Arabis alpina linked with retrotransposition and reduced symmetric DNA methylation.</title>
        <authorList>
            <person name="Willing E.M."/>
            <person name="Rawat V."/>
            <person name="Mandakova T."/>
            <person name="Maumus F."/>
            <person name="James G.V."/>
            <person name="Nordstroem K.J."/>
            <person name="Becker C."/>
            <person name="Warthmann N."/>
            <person name="Chica C."/>
            <person name="Szarzynska B."/>
            <person name="Zytnicki M."/>
            <person name="Albani M.C."/>
            <person name="Kiefer C."/>
            <person name="Bergonzi S."/>
            <person name="Castaings L."/>
            <person name="Mateos J.L."/>
            <person name="Berns M.C."/>
            <person name="Bujdoso N."/>
            <person name="Piofczyk T."/>
            <person name="de Lorenzo L."/>
            <person name="Barrero-Sicilia C."/>
            <person name="Mateos I."/>
            <person name="Piednoel M."/>
            <person name="Hagmann J."/>
            <person name="Chen-Min-Tao R."/>
            <person name="Iglesias-Fernandez R."/>
            <person name="Schuster S.C."/>
            <person name="Alonso-Blanco C."/>
            <person name="Roudier F."/>
            <person name="Carbonero P."/>
            <person name="Paz-Ares J."/>
            <person name="Davis S.J."/>
            <person name="Pecinka A."/>
            <person name="Quesneville H."/>
            <person name="Colot V."/>
            <person name="Lysak M.A."/>
            <person name="Weigel D."/>
            <person name="Coupland G."/>
            <person name="Schneeberger K."/>
        </authorList>
    </citation>
    <scope>NUCLEOTIDE SEQUENCE [LARGE SCALE GENOMIC DNA]</scope>
    <source>
        <strain evidence="3">cv. Pajares</strain>
    </source>
</reference>
<evidence type="ECO:0000313" key="2">
    <source>
        <dbReference type="EMBL" id="KFK42748.1"/>
    </source>
</evidence>
<organism evidence="2 3">
    <name type="scientific">Arabis alpina</name>
    <name type="common">Alpine rock-cress</name>
    <dbReference type="NCBI Taxonomy" id="50452"/>
    <lineage>
        <taxon>Eukaryota</taxon>
        <taxon>Viridiplantae</taxon>
        <taxon>Streptophyta</taxon>
        <taxon>Embryophyta</taxon>
        <taxon>Tracheophyta</taxon>
        <taxon>Spermatophyta</taxon>
        <taxon>Magnoliopsida</taxon>
        <taxon>eudicotyledons</taxon>
        <taxon>Gunneridae</taxon>
        <taxon>Pentapetalae</taxon>
        <taxon>rosids</taxon>
        <taxon>malvids</taxon>
        <taxon>Brassicales</taxon>
        <taxon>Brassicaceae</taxon>
        <taxon>Arabideae</taxon>
        <taxon>Arabis</taxon>
    </lineage>
</organism>
<dbReference type="PANTHER" id="PTHR33318">
    <property type="entry name" value="ASPARTYL/GLUTAMYL-TRNA(ASN/GLN) AMIDOTRANSFERASE SUBUNIT"/>
    <property type="match status" value="1"/>
</dbReference>
<gene>
    <name evidence="2" type="ordered locus">AALP_Aa1g034400</name>
</gene>
<feature type="compositionally biased region" description="Basic and acidic residues" evidence="1">
    <location>
        <begin position="162"/>
        <end position="189"/>
    </location>
</feature>
<feature type="compositionally biased region" description="Polar residues" evidence="1">
    <location>
        <begin position="215"/>
        <end position="227"/>
    </location>
</feature>
<keyword evidence="3" id="KW-1185">Reference proteome</keyword>
<dbReference type="EMBL" id="CM002869">
    <property type="protein sequence ID" value="KFK42748.1"/>
    <property type="molecule type" value="Genomic_DNA"/>
</dbReference>
<feature type="compositionally biased region" description="Acidic residues" evidence="1">
    <location>
        <begin position="135"/>
        <end position="161"/>
    </location>
</feature>
<dbReference type="AlphaFoldDB" id="A0A087HKU6"/>